<dbReference type="PROSITE" id="PS50835">
    <property type="entry name" value="IG_LIKE"/>
    <property type="match status" value="1"/>
</dbReference>
<keyword evidence="9" id="KW-1185">Reference proteome</keyword>
<feature type="transmembrane region" description="Helical" evidence="5">
    <location>
        <begin position="152"/>
        <end position="171"/>
    </location>
</feature>
<dbReference type="InterPro" id="IPR051755">
    <property type="entry name" value="Ig-like_CS_Receptor"/>
</dbReference>
<dbReference type="InterPro" id="IPR007110">
    <property type="entry name" value="Ig-like_dom"/>
</dbReference>
<keyword evidence="3" id="KW-0325">Glycoprotein</keyword>
<keyword evidence="2" id="KW-1015">Disulfide bond</keyword>
<evidence type="ECO:0000256" key="6">
    <source>
        <dbReference type="SAM" id="SignalP"/>
    </source>
</evidence>
<keyword evidence="5" id="KW-1133">Transmembrane helix</keyword>
<keyword evidence="4" id="KW-0393">Immunoglobulin domain</keyword>
<name>A0A8C6I6G0_MUSSI</name>
<dbReference type="InterPro" id="IPR013783">
    <property type="entry name" value="Ig-like_fold"/>
</dbReference>
<keyword evidence="1 6" id="KW-0732">Signal</keyword>
<feature type="domain" description="Ig-like" evidence="7">
    <location>
        <begin position="29"/>
        <end position="118"/>
    </location>
</feature>
<evidence type="ECO:0000259" key="7">
    <source>
        <dbReference type="PROSITE" id="PS50835"/>
    </source>
</evidence>
<dbReference type="GeneTree" id="ENSGT00960000186656"/>
<evidence type="ECO:0000256" key="3">
    <source>
        <dbReference type="ARBA" id="ARBA00023180"/>
    </source>
</evidence>
<dbReference type="SMART" id="SM00409">
    <property type="entry name" value="IG"/>
    <property type="match status" value="1"/>
</dbReference>
<evidence type="ECO:0000313" key="9">
    <source>
        <dbReference type="Proteomes" id="UP000694415"/>
    </source>
</evidence>
<reference evidence="8" key="1">
    <citation type="submission" date="2025-08" db="UniProtKB">
        <authorList>
            <consortium name="Ensembl"/>
        </authorList>
    </citation>
    <scope>IDENTIFICATION</scope>
</reference>
<dbReference type="Gene3D" id="2.60.40.10">
    <property type="entry name" value="Immunoglobulins"/>
    <property type="match status" value="1"/>
</dbReference>
<organism evidence="8 9">
    <name type="scientific">Mus spicilegus</name>
    <name type="common">Mound-building mouse</name>
    <dbReference type="NCBI Taxonomy" id="10103"/>
    <lineage>
        <taxon>Eukaryota</taxon>
        <taxon>Metazoa</taxon>
        <taxon>Chordata</taxon>
        <taxon>Craniata</taxon>
        <taxon>Vertebrata</taxon>
        <taxon>Euteleostomi</taxon>
        <taxon>Mammalia</taxon>
        <taxon>Eutheria</taxon>
        <taxon>Euarchontoglires</taxon>
        <taxon>Glires</taxon>
        <taxon>Rodentia</taxon>
        <taxon>Myomorpha</taxon>
        <taxon>Muroidea</taxon>
        <taxon>Muridae</taxon>
        <taxon>Murinae</taxon>
        <taxon>Mus</taxon>
        <taxon>Mus</taxon>
    </lineage>
</organism>
<evidence type="ECO:0000256" key="5">
    <source>
        <dbReference type="SAM" id="Phobius"/>
    </source>
</evidence>
<feature type="signal peptide" evidence="6">
    <location>
        <begin position="1"/>
        <end position="28"/>
    </location>
</feature>
<reference evidence="8" key="2">
    <citation type="submission" date="2025-09" db="UniProtKB">
        <authorList>
            <consortium name="Ensembl"/>
        </authorList>
    </citation>
    <scope>IDENTIFICATION</scope>
</reference>
<sequence>MHHLDFGPHTLHRTLLMTLLLGLTGTAAKELKVIQPEKSVSVITGESTILNCTVTSLLPVGPIKWIRKIGQCRQLIYSFTGEHFPRVTNVSDATKRSNLDFSIHISNVTLADYGTYYCVKFLRTYSEEEEFQYGGGTQLYVCEQKTTDTAKIIVAALLGPKLLLVIVSVMYRHKKQKA</sequence>
<dbReference type="Pfam" id="PF07686">
    <property type="entry name" value="V-set"/>
    <property type="match status" value="1"/>
</dbReference>
<dbReference type="InterPro" id="IPR036179">
    <property type="entry name" value="Ig-like_dom_sf"/>
</dbReference>
<evidence type="ECO:0000256" key="4">
    <source>
        <dbReference type="ARBA" id="ARBA00023319"/>
    </source>
</evidence>
<feature type="chain" id="PRO_5034266517" evidence="6">
    <location>
        <begin position="29"/>
        <end position="178"/>
    </location>
</feature>
<accession>A0A8C6I6G0</accession>
<dbReference type="SUPFAM" id="SSF48726">
    <property type="entry name" value="Immunoglobulin"/>
    <property type="match status" value="1"/>
</dbReference>
<keyword evidence="5" id="KW-0812">Transmembrane</keyword>
<dbReference type="AlphaFoldDB" id="A0A8C6I6G0"/>
<dbReference type="InterPro" id="IPR003599">
    <property type="entry name" value="Ig_sub"/>
</dbReference>
<evidence type="ECO:0000313" key="8">
    <source>
        <dbReference type="Ensembl" id="ENSMSIP00000031938.1"/>
    </source>
</evidence>
<protein>
    <submittedName>
        <fullName evidence="8">Signal regulatory protein delta</fullName>
    </submittedName>
</protein>
<proteinExistence type="predicted"/>
<keyword evidence="5" id="KW-0472">Membrane</keyword>
<dbReference type="Ensembl" id="ENSMSIT00000040282.1">
    <property type="protein sequence ID" value="ENSMSIP00000031938.1"/>
    <property type="gene ID" value="ENSMSIG00000026739.1"/>
</dbReference>
<dbReference type="Proteomes" id="UP000694415">
    <property type="component" value="Unplaced"/>
</dbReference>
<dbReference type="InterPro" id="IPR013106">
    <property type="entry name" value="Ig_V-set"/>
</dbReference>
<dbReference type="PANTHER" id="PTHR19971">
    <property type="entry name" value="SIGNAL-REGULATORY PROTEIN BETA"/>
    <property type="match status" value="1"/>
</dbReference>
<evidence type="ECO:0000256" key="2">
    <source>
        <dbReference type="ARBA" id="ARBA00023157"/>
    </source>
</evidence>
<dbReference type="FunFam" id="2.60.40.10:FF:000295">
    <property type="entry name" value="Tyrosine-protein phosphatase non-receptor type substrate 1"/>
    <property type="match status" value="1"/>
</dbReference>
<evidence type="ECO:0000256" key="1">
    <source>
        <dbReference type="ARBA" id="ARBA00022729"/>
    </source>
</evidence>